<protein>
    <submittedName>
        <fullName evidence="1">Uncharacterized protein</fullName>
    </submittedName>
</protein>
<dbReference type="HOGENOM" id="CLU_115048_0_0_1"/>
<feature type="non-terminal residue" evidence="1">
    <location>
        <position position="144"/>
    </location>
</feature>
<organism evidence="1 2">
    <name type="scientific">Pisolithus microcarpus 441</name>
    <dbReference type="NCBI Taxonomy" id="765257"/>
    <lineage>
        <taxon>Eukaryota</taxon>
        <taxon>Fungi</taxon>
        <taxon>Dikarya</taxon>
        <taxon>Basidiomycota</taxon>
        <taxon>Agaricomycotina</taxon>
        <taxon>Agaricomycetes</taxon>
        <taxon>Agaricomycetidae</taxon>
        <taxon>Boletales</taxon>
        <taxon>Sclerodermatineae</taxon>
        <taxon>Pisolithaceae</taxon>
        <taxon>Pisolithus</taxon>
    </lineage>
</organism>
<accession>A0A0C9Z6G3</accession>
<evidence type="ECO:0000313" key="1">
    <source>
        <dbReference type="EMBL" id="KIK17987.1"/>
    </source>
</evidence>
<dbReference type="AlphaFoldDB" id="A0A0C9Z6G3"/>
<reference evidence="1 2" key="1">
    <citation type="submission" date="2014-04" db="EMBL/GenBank/DDBJ databases">
        <authorList>
            <consortium name="DOE Joint Genome Institute"/>
            <person name="Kuo A."/>
            <person name="Kohler A."/>
            <person name="Costa M.D."/>
            <person name="Nagy L.G."/>
            <person name="Floudas D."/>
            <person name="Copeland A."/>
            <person name="Barry K.W."/>
            <person name="Cichocki N."/>
            <person name="Veneault-Fourrey C."/>
            <person name="LaButti K."/>
            <person name="Lindquist E.A."/>
            <person name="Lipzen A."/>
            <person name="Lundell T."/>
            <person name="Morin E."/>
            <person name="Murat C."/>
            <person name="Sun H."/>
            <person name="Tunlid A."/>
            <person name="Henrissat B."/>
            <person name="Grigoriev I.V."/>
            <person name="Hibbett D.S."/>
            <person name="Martin F."/>
            <person name="Nordberg H.P."/>
            <person name="Cantor M.N."/>
            <person name="Hua S.X."/>
        </authorList>
    </citation>
    <scope>NUCLEOTIDE SEQUENCE [LARGE SCALE GENOMIC DNA]</scope>
    <source>
        <strain evidence="1 2">441</strain>
    </source>
</reference>
<keyword evidence="2" id="KW-1185">Reference proteome</keyword>
<evidence type="ECO:0000313" key="2">
    <source>
        <dbReference type="Proteomes" id="UP000054018"/>
    </source>
</evidence>
<proteinExistence type="predicted"/>
<gene>
    <name evidence="1" type="ORF">PISMIDRAFT_47351</name>
</gene>
<dbReference type="Proteomes" id="UP000054018">
    <property type="component" value="Unassembled WGS sequence"/>
</dbReference>
<name>A0A0C9Z6G3_9AGAM</name>
<sequence>MSAQLVMVGAGQPVVHELHHDLKSLFYVLVSICVLLNSPSNLKSKKDLTQCFDKYFNTFEPSVLKSSTIQSDITWVPFILDHISSYFKPIIGLLEHLHAVVVVPLFFDKHSDTINHRAVFTHDMFIVNIIEMLSHLGPDAWIPV</sequence>
<dbReference type="EMBL" id="KN833815">
    <property type="protein sequence ID" value="KIK17987.1"/>
    <property type="molecule type" value="Genomic_DNA"/>
</dbReference>
<dbReference type="OrthoDB" id="2658454at2759"/>
<reference evidence="2" key="2">
    <citation type="submission" date="2015-01" db="EMBL/GenBank/DDBJ databases">
        <title>Evolutionary Origins and Diversification of the Mycorrhizal Mutualists.</title>
        <authorList>
            <consortium name="DOE Joint Genome Institute"/>
            <consortium name="Mycorrhizal Genomics Consortium"/>
            <person name="Kohler A."/>
            <person name="Kuo A."/>
            <person name="Nagy L.G."/>
            <person name="Floudas D."/>
            <person name="Copeland A."/>
            <person name="Barry K.W."/>
            <person name="Cichocki N."/>
            <person name="Veneault-Fourrey C."/>
            <person name="LaButti K."/>
            <person name="Lindquist E.A."/>
            <person name="Lipzen A."/>
            <person name="Lundell T."/>
            <person name="Morin E."/>
            <person name="Murat C."/>
            <person name="Riley R."/>
            <person name="Ohm R."/>
            <person name="Sun H."/>
            <person name="Tunlid A."/>
            <person name="Henrissat B."/>
            <person name="Grigoriev I.V."/>
            <person name="Hibbett D.S."/>
            <person name="Martin F."/>
        </authorList>
    </citation>
    <scope>NUCLEOTIDE SEQUENCE [LARGE SCALE GENOMIC DNA]</scope>
    <source>
        <strain evidence="2">441</strain>
    </source>
</reference>